<comment type="subcellular location">
    <subcellularLocation>
        <location evidence="1">Cell membrane</location>
        <topology evidence="1">Multi-pass membrane protein</topology>
    </subcellularLocation>
</comment>
<dbReference type="GO" id="GO:0005886">
    <property type="term" value="C:plasma membrane"/>
    <property type="evidence" value="ECO:0007669"/>
    <property type="project" value="UniProtKB-SubCell"/>
</dbReference>
<evidence type="ECO:0000313" key="10">
    <source>
        <dbReference type="Proteomes" id="UP000215137"/>
    </source>
</evidence>
<keyword evidence="10" id="KW-1185">Reference proteome</keyword>
<dbReference type="InterPro" id="IPR003838">
    <property type="entry name" value="ABC3_permease_C"/>
</dbReference>
<feature type="domain" description="ABC3 transporter permease C-terminal" evidence="8">
    <location>
        <begin position="745"/>
        <end position="853"/>
    </location>
</feature>
<dbReference type="RefSeq" id="WP_095371128.1">
    <property type="nucleotide sequence ID" value="NZ_CP022983.1"/>
</dbReference>
<feature type="transmembrane region" description="Helical" evidence="7">
    <location>
        <begin position="821"/>
        <end position="843"/>
    </location>
</feature>
<evidence type="ECO:0000256" key="6">
    <source>
        <dbReference type="ARBA" id="ARBA00038076"/>
    </source>
</evidence>
<feature type="transmembrane region" description="Helical" evidence="7">
    <location>
        <begin position="788"/>
        <end position="815"/>
    </location>
</feature>
<evidence type="ECO:0000256" key="5">
    <source>
        <dbReference type="ARBA" id="ARBA00023136"/>
    </source>
</evidence>
<keyword evidence="2" id="KW-1003">Cell membrane</keyword>
<keyword evidence="4 7" id="KW-1133">Transmembrane helix</keyword>
<dbReference type="KEGG" id="bko:CKF48_09595"/>
<keyword evidence="5 7" id="KW-0472">Membrane</keyword>
<feature type="transmembrane region" description="Helical" evidence="7">
    <location>
        <begin position="698"/>
        <end position="719"/>
    </location>
</feature>
<evidence type="ECO:0000313" key="9">
    <source>
        <dbReference type="EMBL" id="ASV67554.1"/>
    </source>
</evidence>
<dbReference type="PANTHER" id="PTHR30572">
    <property type="entry name" value="MEMBRANE COMPONENT OF TRANSPORTER-RELATED"/>
    <property type="match status" value="1"/>
</dbReference>
<reference evidence="9 10" key="1">
    <citation type="submission" date="2017-08" db="EMBL/GenBank/DDBJ databases">
        <title>Complete Genome Sequence of Bacillus kochii Oregon-R-modENCODE STRAIN BDGP4, isolated from Drosophila melanogaster gut.</title>
        <authorList>
            <person name="Wan K.H."/>
            <person name="Yu C."/>
            <person name="Park S."/>
            <person name="Hammonds A.S."/>
            <person name="Booth B.W."/>
            <person name="Celniker S.E."/>
        </authorList>
    </citation>
    <scope>NUCLEOTIDE SEQUENCE [LARGE SCALE GENOMIC DNA]</scope>
    <source>
        <strain evidence="9 10">BDGP4</strain>
    </source>
</reference>
<evidence type="ECO:0000259" key="8">
    <source>
        <dbReference type="Pfam" id="PF02687"/>
    </source>
</evidence>
<dbReference type="OrthoDB" id="3268975at2"/>
<accession>A0A248TH61</accession>
<dbReference type="InterPro" id="IPR050250">
    <property type="entry name" value="Macrolide_Exporter_MacB"/>
</dbReference>
<feature type="transmembrane region" description="Helical" evidence="7">
    <location>
        <begin position="597"/>
        <end position="620"/>
    </location>
</feature>
<dbReference type="PANTHER" id="PTHR30572:SF4">
    <property type="entry name" value="ABC TRANSPORTER PERMEASE YTRF"/>
    <property type="match status" value="1"/>
</dbReference>
<evidence type="ECO:0000256" key="7">
    <source>
        <dbReference type="SAM" id="Phobius"/>
    </source>
</evidence>
<keyword evidence="3 7" id="KW-0812">Transmembrane</keyword>
<feature type="domain" description="ABC3 transporter permease C-terminal" evidence="8">
    <location>
        <begin position="553"/>
        <end position="660"/>
    </location>
</feature>
<comment type="similarity">
    <text evidence="6">Belongs to the ABC-4 integral membrane protein family.</text>
</comment>
<feature type="transmembrane region" description="Helical" evidence="7">
    <location>
        <begin position="632"/>
        <end position="655"/>
    </location>
</feature>
<name>A0A248TH61_9BACI</name>
<protein>
    <recommendedName>
        <fullName evidence="8">ABC3 transporter permease C-terminal domain-containing protein</fullName>
    </recommendedName>
</protein>
<organism evidence="9 10">
    <name type="scientific">Cytobacillus kochii</name>
    <dbReference type="NCBI Taxonomy" id="859143"/>
    <lineage>
        <taxon>Bacteria</taxon>
        <taxon>Bacillati</taxon>
        <taxon>Bacillota</taxon>
        <taxon>Bacilli</taxon>
        <taxon>Bacillales</taxon>
        <taxon>Bacillaceae</taxon>
        <taxon>Cytobacillus</taxon>
    </lineage>
</organism>
<dbReference type="Proteomes" id="UP000215137">
    <property type="component" value="Chromosome"/>
</dbReference>
<dbReference type="AlphaFoldDB" id="A0A248TH61"/>
<proteinExistence type="inferred from homology"/>
<dbReference type="Pfam" id="PF02687">
    <property type="entry name" value="FtsX"/>
    <property type="match status" value="2"/>
</dbReference>
<feature type="transmembrane region" description="Helical" evidence="7">
    <location>
        <begin position="549"/>
        <end position="576"/>
    </location>
</feature>
<dbReference type="EMBL" id="CP022983">
    <property type="protein sequence ID" value="ASV67554.1"/>
    <property type="molecule type" value="Genomic_DNA"/>
</dbReference>
<evidence type="ECO:0000256" key="4">
    <source>
        <dbReference type="ARBA" id="ARBA00022989"/>
    </source>
</evidence>
<evidence type="ECO:0000256" key="3">
    <source>
        <dbReference type="ARBA" id="ARBA00022692"/>
    </source>
</evidence>
<dbReference type="GO" id="GO:0022857">
    <property type="term" value="F:transmembrane transporter activity"/>
    <property type="evidence" value="ECO:0007669"/>
    <property type="project" value="TreeGrafter"/>
</dbReference>
<evidence type="ECO:0000256" key="1">
    <source>
        <dbReference type="ARBA" id="ARBA00004651"/>
    </source>
</evidence>
<sequence length="859" mass="96886">MARYLSLIFKNWKQKKDRFVLILLGAILIGGGMNLLFSLTETKQGTIVDTLQNKWESSYHIVVRPTGTKSITEEHNLFEPNYLSGISGGITLEQYHTIKNMDDIQVAAPLSIIGFMNINILLDNLSIDEPGIYKIEEKITTNNTLNDYSKTRKSYFSRGIYEEATPEIYRKYGFTSFDGDLYKGSPLLLAGIDPIEEAKLVGLHKSVISSPDSSYFSDDNLVKSYTLEELGYVGVQGELTEFPVILSTHPSIKENTQINVTKLDIPFESNLERKESLEKISKNGGESFLNTINGNKISNFQYTANDIHNKWLDLFSNNTVKNATELSGPLYEKTSSLSYKEETSPYPNRWKNAYSLNSVNENTDDDGVVMFREAQLKDTPIKNRPRLQPYLIGMYDPTDLDISKNTENELPMETYKSPTGTHVLDSSDNPINPTEDVYPTSNIYEPLIQSPSMLTTIEAAQKILGDKAISSVRIKIKDVADFSEESQQKLEKIAAEIEEKTGLEADIMLGSSPSPVIVNITNNNKEIGWMEQAWIKVGASMQILQETTLGYSSIIIILIIVAIVYVFSTTYVTFLARKKEFAILIAMGWKVKHIQMLILFESLFIGFIICITSLFVQFLVQSLSGYQLIYSKLLLLILFILFIYMIGPLIPIYLIKKINPNEILKNDEISTKKTIIHVKNLISLIINSIFRRKVRNSISIIAIAIPTSLLIVYIYISLRLDGILFSSWLGEYVALEINIVHYLSVAIAFFISILTISELMWQNLTERKKEFALLYVVGWKKRDITKVIIGEGAIVGVIGGFIGAFIAICILYFMYHSLDIKSLWIIAIAIIIPIISGIIGSMIPLKKVTKIQPINFLKT</sequence>
<evidence type="ECO:0000256" key="2">
    <source>
        <dbReference type="ARBA" id="ARBA00022475"/>
    </source>
</evidence>
<feature type="transmembrane region" description="Helical" evidence="7">
    <location>
        <begin position="739"/>
        <end position="761"/>
    </location>
</feature>
<gene>
    <name evidence="9" type="ORF">CKF48_09595</name>
</gene>